<comment type="caution">
    <text evidence="1">The sequence shown here is derived from an EMBL/GenBank/DDBJ whole genome shotgun (WGS) entry which is preliminary data.</text>
</comment>
<dbReference type="Gene3D" id="3.30.530.20">
    <property type="match status" value="1"/>
</dbReference>
<dbReference type="PANTHER" id="PTHR33824:SF7">
    <property type="entry name" value="POLYKETIDE CYCLASE_DEHYDRASE AND LIPID TRANSPORT SUPERFAMILY PROTEIN"/>
    <property type="match status" value="1"/>
</dbReference>
<protein>
    <submittedName>
        <fullName evidence="1">Cyclase</fullName>
    </submittedName>
</protein>
<gene>
    <name evidence="1" type="ORF">FH608_014135</name>
</gene>
<dbReference type="OrthoDB" id="3695445at2"/>
<dbReference type="PANTHER" id="PTHR33824">
    <property type="entry name" value="POLYKETIDE CYCLASE/DEHYDRASE AND LIPID TRANSPORT SUPERFAMILY PROTEIN"/>
    <property type="match status" value="1"/>
</dbReference>
<accession>A0A5C4WPU1</accession>
<proteinExistence type="predicted"/>
<sequence length="300" mass="32716">MSTKSDILARALGWVSLALGAAQLTAPRTVSRLSGVDDSRLAPTAVRIMGIRELMHAAVLLGSRRPAPWTWSRVAGDAMELALLGRAAAARTGRRRRRAVAATAAVSGITALDLAAALYASGPRGRRPMRLRASITVNRPREEVYAFWRDLENLPAFMLHLESVRAMGERRSRWRARSPLTDVEWEAEILDERPGELIAWESARGSMVTTSGSVRFADGPAGLGTVVHVTLDYRVPGGTVGTAVARMFGEHPEQQVRDDLRRFKQIMETGEVLVSEGSPEGVRALRQLRQRPAQPVGSPS</sequence>
<evidence type="ECO:0000313" key="1">
    <source>
        <dbReference type="EMBL" id="KAB8195465.1"/>
    </source>
</evidence>
<accession>A0A5P9YXG0</accession>
<dbReference type="SUPFAM" id="SSF55961">
    <property type="entry name" value="Bet v1-like"/>
    <property type="match status" value="1"/>
</dbReference>
<name>A0A5C4WPU1_9ACTN</name>
<dbReference type="Pfam" id="PF03364">
    <property type="entry name" value="Polyketide_cyc"/>
    <property type="match status" value="1"/>
</dbReference>
<dbReference type="AlphaFoldDB" id="A0A5C4WPU1"/>
<dbReference type="RefSeq" id="WP_139630904.1">
    <property type="nucleotide sequence ID" value="NZ_CP045572.1"/>
</dbReference>
<dbReference type="Proteomes" id="UP000312512">
    <property type="component" value="Unassembled WGS sequence"/>
</dbReference>
<keyword evidence="2" id="KW-1185">Reference proteome</keyword>
<evidence type="ECO:0000313" key="2">
    <source>
        <dbReference type="Proteomes" id="UP000312512"/>
    </source>
</evidence>
<dbReference type="InterPro" id="IPR047137">
    <property type="entry name" value="ORF3"/>
</dbReference>
<dbReference type="CDD" id="cd07817">
    <property type="entry name" value="SRPBCC_8"/>
    <property type="match status" value="1"/>
</dbReference>
<dbReference type="InterPro" id="IPR023393">
    <property type="entry name" value="START-like_dom_sf"/>
</dbReference>
<dbReference type="EMBL" id="VDLX02000004">
    <property type="protein sequence ID" value="KAB8195465.1"/>
    <property type="molecule type" value="Genomic_DNA"/>
</dbReference>
<reference evidence="1 2" key="1">
    <citation type="submission" date="2019-10" db="EMBL/GenBank/DDBJ databases">
        <title>Nonomuraea sp. nov., isolated from Phyllanthus amarus.</title>
        <authorList>
            <person name="Klykleung N."/>
            <person name="Tanasupawat S."/>
        </authorList>
    </citation>
    <scope>NUCLEOTIDE SEQUENCE [LARGE SCALE GENOMIC DNA]</scope>
    <source>
        <strain evidence="1 2">PA1-10</strain>
    </source>
</reference>
<organism evidence="1 2">
    <name type="scientific">Nonomuraea phyllanthi</name>
    <dbReference type="NCBI Taxonomy" id="2219224"/>
    <lineage>
        <taxon>Bacteria</taxon>
        <taxon>Bacillati</taxon>
        <taxon>Actinomycetota</taxon>
        <taxon>Actinomycetes</taxon>
        <taxon>Streptosporangiales</taxon>
        <taxon>Streptosporangiaceae</taxon>
        <taxon>Nonomuraea</taxon>
    </lineage>
</organism>
<dbReference type="InterPro" id="IPR005031">
    <property type="entry name" value="COQ10_START"/>
</dbReference>